<evidence type="ECO:0000313" key="1">
    <source>
        <dbReference type="EMBL" id="MFC0680534.1"/>
    </source>
</evidence>
<proteinExistence type="predicted"/>
<evidence type="ECO:0000313" key="2">
    <source>
        <dbReference type="Proteomes" id="UP001589896"/>
    </source>
</evidence>
<gene>
    <name evidence="1" type="ORF">ACFFGH_22095</name>
</gene>
<dbReference type="EMBL" id="JBHLTG010000005">
    <property type="protein sequence ID" value="MFC0680534.1"/>
    <property type="molecule type" value="Genomic_DNA"/>
</dbReference>
<reference evidence="1 2" key="1">
    <citation type="submission" date="2024-09" db="EMBL/GenBank/DDBJ databases">
        <authorList>
            <person name="Sun Q."/>
            <person name="Mori K."/>
        </authorList>
    </citation>
    <scope>NUCLEOTIDE SEQUENCE [LARGE SCALE GENOMIC DNA]</scope>
    <source>
        <strain evidence="1 2">KCTC 23076</strain>
    </source>
</reference>
<keyword evidence="2" id="KW-1185">Reference proteome</keyword>
<dbReference type="Proteomes" id="UP001589896">
    <property type="component" value="Unassembled WGS sequence"/>
</dbReference>
<protein>
    <submittedName>
        <fullName evidence="1">Uncharacterized protein</fullName>
    </submittedName>
</protein>
<dbReference type="RefSeq" id="WP_386672358.1">
    <property type="nucleotide sequence ID" value="NZ_JBHLTG010000005.1"/>
</dbReference>
<accession>A0ABV6RU85</accession>
<name>A0ABV6RU85_9GAMM</name>
<comment type="caution">
    <text evidence="1">The sequence shown here is derived from an EMBL/GenBank/DDBJ whole genome shotgun (WGS) entry which is preliminary data.</text>
</comment>
<sequence>MPSPEGEGNAKHALEQAWAAYYRVNRSANKPLFAVFPALKAALKGYAASSLLDVFGFWVMWRLNGGFEGTQKALGLSRPAMYRRIAMFREVFKEHPDVFEIPGITVDPVAFAEGMKARVEQRDG</sequence>
<organism evidence="1 2">
    <name type="scientific">Lysobacter korlensis</name>
    <dbReference type="NCBI Taxonomy" id="553636"/>
    <lineage>
        <taxon>Bacteria</taxon>
        <taxon>Pseudomonadati</taxon>
        <taxon>Pseudomonadota</taxon>
        <taxon>Gammaproteobacteria</taxon>
        <taxon>Lysobacterales</taxon>
        <taxon>Lysobacteraceae</taxon>
        <taxon>Lysobacter</taxon>
    </lineage>
</organism>